<dbReference type="KEGG" id="dfa:DFA_10911"/>
<accession>F4QBR5</accession>
<proteinExistence type="predicted"/>
<protein>
    <submittedName>
        <fullName evidence="3">Uncharacterized protein</fullName>
    </submittedName>
</protein>
<organism evidence="3 4">
    <name type="scientific">Cavenderia fasciculata</name>
    <name type="common">Slime mold</name>
    <name type="synonym">Dictyostelium fasciculatum</name>
    <dbReference type="NCBI Taxonomy" id="261658"/>
    <lineage>
        <taxon>Eukaryota</taxon>
        <taxon>Amoebozoa</taxon>
        <taxon>Evosea</taxon>
        <taxon>Eumycetozoa</taxon>
        <taxon>Dictyostelia</taxon>
        <taxon>Acytosteliales</taxon>
        <taxon>Cavenderiaceae</taxon>
        <taxon>Cavenderia</taxon>
    </lineage>
</organism>
<evidence type="ECO:0000313" key="4">
    <source>
        <dbReference type="Proteomes" id="UP000007797"/>
    </source>
</evidence>
<name>F4QBR5_CACFS</name>
<dbReference type="EMBL" id="GL883028">
    <property type="protein sequence ID" value="EGG14653.1"/>
    <property type="molecule type" value="Genomic_DNA"/>
</dbReference>
<evidence type="ECO:0000256" key="1">
    <source>
        <dbReference type="SAM" id="Coils"/>
    </source>
</evidence>
<sequence length="218" mass="24714">MTKDLQLSNKDVHLEDMKKALCGVLEQLDHAKMDLEQSKKDNEEIELLKCHLKESEDRVASLQSQIHEYERTILMFEERFNRIESILFKESPIPFVKEIINNHQNNNNTTTPSILSQHQQQQQLSPLKPSNSTTTSSSTTTETTTSTTTTTTTLPPSSPTSSIEQHNSIIVGDEDEEVEREFIKLLNSSSDIDVIGLFEFGTINDKTMVKSQEICISD</sequence>
<dbReference type="AlphaFoldDB" id="F4QBR5"/>
<evidence type="ECO:0000256" key="2">
    <source>
        <dbReference type="SAM" id="MobiDB-lite"/>
    </source>
</evidence>
<feature type="region of interest" description="Disordered" evidence="2">
    <location>
        <begin position="104"/>
        <end position="170"/>
    </location>
</feature>
<dbReference type="GeneID" id="14866717"/>
<evidence type="ECO:0000313" key="3">
    <source>
        <dbReference type="EMBL" id="EGG14653.1"/>
    </source>
</evidence>
<feature type="compositionally biased region" description="Low complexity" evidence="2">
    <location>
        <begin position="104"/>
        <end position="162"/>
    </location>
</feature>
<keyword evidence="4" id="KW-1185">Reference proteome</keyword>
<feature type="coiled-coil region" evidence="1">
    <location>
        <begin position="25"/>
        <end position="79"/>
    </location>
</feature>
<keyword evidence="1" id="KW-0175">Coiled coil</keyword>
<gene>
    <name evidence="3" type="ORF">DFA_10911</name>
</gene>
<dbReference type="Proteomes" id="UP000007797">
    <property type="component" value="Unassembled WGS sequence"/>
</dbReference>
<reference evidence="4" key="1">
    <citation type="journal article" date="2011" name="Genome Res.">
        <title>Phylogeny-wide analysis of social amoeba genomes highlights ancient origins for complex intercellular communication.</title>
        <authorList>
            <person name="Heidel A.J."/>
            <person name="Lawal H.M."/>
            <person name="Felder M."/>
            <person name="Schilde C."/>
            <person name="Helps N.R."/>
            <person name="Tunggal B."/>
            <person name="Rivero F."/>
            <person name="John U."/>
            <person name="Schleicher M."/>
            <person name="Eichinger L."/>
            <person name="Platzer M."/>
            <person name="Noegel A.A."/>
            <person name="Schaap P."/>
            <person name="Gloeckner G."/>
        </authorList>
    </citation>
    <scope>NUCLEOTIDE SEQUENCE [LARGE SCALE GENOMIC DNA]</scope>
    <source>
        <strain evidence="4">SH3</strain>
    </source>
</reference>
<dbReference type="RefSeq" id="XP_004351161.1">
    <property type="nucleotide sequence ID" value="XM_004351109.1"/>
</dbReference>